<keyword evidence="5" id="KW-0046">Antibiotic resistance</keyword>
<name>A0A7J5DF35_9ACTN</name>
<feature type="compositionally biased region" description="Low complexity" evidence="6">
    <location>
        <begin position="170"/>
        <end position="186"/>
    </location>
</feature>
<evidence type="ECO:0000256" key="3">
    <source>
        <dbReference type="ARBA" id="ARBA00022741"/>
    </source>
</evidence>
<dbReference type="InterPro" id="IPR050763">
    <property type="entry name" value="ABC_transporter_ATP-binding"/>
</dbReference>
<evidence type="ECO:0000256" key="2">
    <source>
        <dbReference type="ARBA" id="ARBA00022448"/>
    </source>
</evidence>
<comment type="subcellular location">
    <subcellularLocation>
        <location evidence="1">Cell membrane</location>
        <topology evidence="1">Peripheral membrane protein</topology>
    </subcellularLocation>
</comment>
<reference evidence="8 9" key="1">
    <citation type="submission" date="2019-09" db="EMBL/GenBank/DDBJ databases">
        <title>Isolation and identification of active actinomycetes.</title>
        <authorList>
            <person name="Yu Z."/>
            <person name="Han C."/>
            <person name="Yu B."/>
        </authorList>
    </citation>
    <scope>NUCLEOTIDE SEQUENCE [LARGE SCALE GENOMIC DNA]</scope>
    <source>
        <strain evidence="8 9">NEAU-H2</strain>
    </source>
</reference>
<dbReference type="GO" id="GO:0046677">
    <property type="term" value="P:response to antibiotic"/>
    <property type="evidence" value="ECO:0007669"/>
    <property type="project" value="UniProtKB-KW"/>
</dbReference>
<feature type="region of interest" description="Disordered" evidence="6">
    <location>
        <begin position="163"/>
        <end position="186"/>
    </location>
</feature>
<dbReference type="SUPFAM" id="SSF52540">
    <property type="entry name" value="P-loop containing nucleoside triphosphate hydrolases"/>
    <property type="match status" value="1"/>
</dbReference>
<evidence type="ECO:0000256" key="5">
    <source>
        <dbReference type="ARBA" id="ARBA00023251"/>
    </source>
</evidence>
<evidence type="ECO:0000256" key="4">
    <source>
        <dbReference type="ARBA" id="ARBA00022840"/>
    </source>
</evidence>
<proteinExistence type="predicted"/>
<protein>
    <submittedName>
        <fullName evidence="8">ATP-binding cassette domain-containing protein</fullName>
    </submittedName>
</protein>
<dbReference type="AlphaFoldDB" id="A0A7J5DF35"/>
<accession>A0A7J5DF35</accession>
<keyword evidence="4 8" id="KW-0067">ATP-binding</keyword>
<dbReference type="InterPro" id="IPR027417">
    <property type="entry name" value="P-loop_NTPase"/>
</dbReference>
<dbReference type="Proteomes" id="UP000442990">
    <property type="component" value="Unassembled WGS sequence"/>
</dbReference>
<dbReference type="GO" id="GO:0016887">
    <property type="term" value="F:ATP hydrolysis activity"/>
    <property type="evidence" value="ECO:0007669"/>
    <property type="project" value="InterPro"/>
</dbReference>
<feature type="domain" description="ABC transporter" evidence="7">
    <location>
        <begin position="6"/>
        <end position="77"/>
    </location>
</feature>
<gene>
    <name evidence="8" type="ORF">F8144_17290</name>
</gene>
<dbReference type="GO" id="GO:0005524">
    <property type="term" value="F:ATP binding"/>
    <property type="evidence" value="ECO:0007669"/>
    <property type="project" value="UniProtKB-KW"/>
</dbReference>
<evidence type="ECO:0000256" key="6">
    <source>
        <dbReference type="SAM" id="MobiDB-lite"/>
    </source>
</evidence>
<dbReference type="Pfam" id="PF00005">
    <property type="entry name" value="ABC_tran"/>
    <property type="match status" value="1"/>
</dbReference>
<keyword evidence="9" id="KW-1185">Reference proteome</keyword>
<keyword evidence="3" id="KW-0547">Nucleotide-binding</keyword>
<organism evidence="8 9">
    <name type="scientific">Streptomyces triticiradicis</name>
    <dbReference type="NCBI Taxonomy" id="2651189"/>
    <lineage>
        <taxon>Bacteria</taxon>
        <taxon>Bacillati</taxon>
        <taxon>Actinomycetota</taxon>
        <taxon>Actinomycetes</taxon>
        <taxon>Kitasatosporales</taxon>
        <taxon>Streptomycetaceae</taxon>
        <taxon>Streptomyces</taxon>
    </lineage>
</organism>
<sequence>MDPDPTGRENLVMAGGPTGMPRADVRTRAAQLPEHFRLAEIADRPSRICSGGRRRRFGLAAAPVHRPRILFFDEPTTGLAPRGRRDLWTVLEQPVADGTTVLPTTQYPEEAYHAGENLTLKNNDIGRHTWEAFIRRRRRAQCGSSSLTSARSFGVSGTFRLSRSGCPGTGSSSRRNRSGCSGSTPV</sequence>
<comment type="caution">
    <text evidence="8">The sequence shown here is derived from an EMBL/GenBank/DDBJ whole genome shotgun (WGS) entry which is preliminary data.</text>
</comment>
<keyword evidence="2" id="KW-0813">Transport</keyword>
<evidence type="ECO:0000313" key="9">
    <source>
        <dbReference type="Proteomes" id="UP000442990"/>
    </source>
</evidence>
<dbReference type="InterPro" id="IPR003439">
    <property type="entry name" value="ABC_transporter-like_ATP-bd"/>
</dbReference>
<dbReference type="Gene3D" id="3.40.50.300">
    <property type="entry name" value="P-loop containing nucleotide triphosphate hydrolases"/>
    <property type="match status" value="1"/>
</dbReference>
<evidence type="ECO:0000256" key="1">
    <source>
        <dbReference type="ARBA" id="ARBA00004202"/>
    </source>
</evidence>
<dbReference type="EMBL" id="WBKG01000013">
    <property type="protein sequence ID" value="KAB1987479.1"/>
    <property type="molecule type" value="Genomic_DNA"/>
</dbReference>
<evidence type="ECO:0000259" key="7">
    <source>
        <dbReference type="Pfam" id="PF00005"/>
    </source>
</evidence>
<dbReference type="GO" id="GO:0005886">
    <property type="term" value="C:plasma membrane"/>
    <property type="evidence" value="ECO:0007669"/>
    <property type="project" value="UniProtKB-SubCell"/>
</dbReference>
<evidence type="ECO:0000313" key="8">
    <source>
        <dbReference type="EMBL" id="KAB1987479.1"/>
    </source>
</evidence>
<dbReference type="PANTHER" id="PTHR42711:SF19">
    <property type="entry name" value="DOXORUBICIN RESISTANCE ATP-BINDING PROTEIN DRRA"/>
    <property type="match status" value="1"/>
</dbReference>
<dbReference type="PANTHER" id="PTHR42711">
    <property type="entry name" value="ABC TRANSPORTER ATP-BINDING PROTEIN"/>
    <property type="match status" value="1"/>
</dbReference>
<feature type="region of interest" description="Disordered" evidence="6">
    <location>
        <begin position="1"/>
        <end position="22"/>
    </location>
</feature>